<dbReference type="PANTHER" id="PTHR45714">
    <property type="entry name" value="HOMEOBOX-LEUCINE ZIPPER PROTEIN HAT14"/>
    <property type="match status" value="1"/>
</dbReference>
<dbReference type="AlphaFoldDB" id="A0AAV1D1Z3"/>
<dbReference type="GO" id="GO:0005634">
    <property type="term" value="C:nucleus"/>
    <property type="evidence" value="ECO:0007669"/>
    <property type="project" value="UniProtKB-SubCell"/>
</dbReference>
<organism evidence="13 14">
    <name type="scientific">Oldenlandia corymbosa var. corymbosa</name>
    <dbReference type="NCBI Taxonomy" id="529605"/>
    <lineage>
        <taxon>Eukaryota</taxon>
        <taxon>Viridiplantae</taxon>
        <taxon>Streptophyta</taxon>
        <taxon>Embryophyta</taxon>
        <taxon>Tracheophyta</taxon>
        <taxon>Spermatophyta</taxon>
        <taxon>Magnoliopsida</taxon>
        <taxon>eudicotyledons</taxon>
        <taxon>Gunneridae</taxon>
        <taxon>Pentapetalae</taxon>
        <taxon>asterids</taxon>
        <taxon>lamiids</taxon>
        <taxon>Gentianales</taxon>
        <taxon>Rubiaceae</taxon>
        <taxon>Rubioideae</taxon>
        <taxon>Spermacoceae</taxon>
        <taxon>Hedyotis-Oldenlandia complex</taxon>
        <taxon>Oldenlandia</taxon>
    </lineage>
</organism>
<dbReference type="PROSITE" id="PS00027">
    <property type="entry name" value="HOMEOBOX_1"/>
    <property type="match status" value="1"/>
</dbReference>
<evidence type="ECO:0000256" key="9">
    <source>
        <dbReference type="RuleBase" id="RU000682"/>
    </source>
</evidence>
<dbReference type="EMBL" id="OX459120">
    <property type="protein sequence ID" value="CAI9101004.1"/>
    <property type="molecule type" value="Genomic_DNA"/>
</dbReference>
<keyword evidence="14" id="KW-1185">Reference proteome</keyword>
<protein>
    <submittedName>
        <fullName evidence="13">OLC1v1038219C1</fullName>
    </submittedName>
</protein>
<evidence type="ECO:0000256" key="10">
    <source>
        <dbReference type="SAM" id="Coils"/>
    </source>
</evidence>
<evidence type="ECO:0000256" key="6">
    <source>
        <dbReference type="ARBA" id="ARBA00023163"/>
    </source>
</evidence>
<dbReference type="InterPro" id="IPR003106">
    <property type="entry name" value="Leu_zip_homeo"/>
</dbReference>
<feature type="domain" description="Homeobox" evidence="12">
    <location>
        <begin position="211"/>
        <end position="271"/>
    </location>
</feature>
<evidence type="ECO:0000256" key="11">
    <source>
        <dbReference type="SAM" id="MobiDB-lite"/>
    </source>
</evidence>
<keyword evidence="4 8" id="KW-0238">DNA-binding</keyword>
<keyword evidence="5 8" id="KW-0371">Homeobox</keyword>
<comment type="subcellular location">
    <subcellularLocation>
        <location evidence="1 8 9">Nucleus</location>
    </subcellularLocation>
</comment>
<evidence type="ECO:0000256" key="5">
    <source>
        <dbReference type="ARBA" id="ARBA00023155"/>
    </source>
</evidence>
<dbReference type="CDD" id="cd00086">
    <property type="entry name" value="homeodomain"/>
    <property type="match status" value="1"/>
</dbReference>
<feature type="region of interest" description="Disordered" evidence="11">
    <location>
        <begin position="182"/>
        <end position="209"/>
    </location>
</feature>
<evidence type="ECO:0000256" key="2">
    <source>
        <dbReference type="ARBA" id="ARBA00006074"/>
    </source>
</evidence>
<keyword evidence="7 8" id="KW-0539">Nucleus</keyword>
<keyword evidence="3" id="KW-0805">Transcription regulation</keyword>
<sequence length="384" mass="42420">MELALSLGENTTPKPFSSSSFLDKPPPQKRSIDLGFCMGNLVNSREEEEEEERREGSSPPVQLELLPFSPVIQRRTSQTSTAAAVVVPPPNQLMTFSWLSHNLKVATEPGSSAGQGRGKVEVVVNRTSSSSSPPNSATNSAASSFQMDFLMYTNNNGSRSSNSTGSNKRDYFDLQNTLIHSNNYNREGGENCHASPRGASDQDQEDENGLTAAARKKLRLTKQQSAFLEESFKEHNTLNPKQKLALAKQLNLRPRQVEVWFQNRRARTKLKQTEVDCEHLKRCCEKLTEENRRLQKELQELRALKSSQPFYMQLPPTTLTMCPSCERVATATNTANAAPADVSPEGCTADAANTTLSLAKPRDHQLLLPFPTSKVHQATKSAAS</sequence>
<comment type="similarity">
    <text evidence="2">Belongs to the HD-ZIP homeobox family. Class II subfamily.</text>
</comment>
<dbReference type="InterPro" id="IPR009057">
    <property type="entry name" value="Homeodomain-like_sf"/>
</dbReference>
<evidence type="ECO:0000259" key="12">
    <source>
        <dbReference type="PROSITE" id="PS50071"/>
    </source>
</evidence>
<evidence type="ECO:0000313" key="14">
    <source>
        <dbReference type="Proteomes" id="UP001161247"/>
    </source>
</evidence>
<dbReference type="Proteomes" id="UP001161247">
    <property type="component" value="Chromosome 3"/>
</dbReference>
<dbReference type="PROSITE" id="PS50071">
    <property type="entry name" value="HOMEOBOX_2"/>
    <property type="match status" value="1"/>
</dbReference>
<dbReference type="InterPro" id="IPR050762">
    <property type="entry name" value="HD-ZIP_Homeobox_LZ_Class_II"/>
</dbReference>
<feature type="region of interest" description="Disordered" evidence="11">
    <location>
        <begin position="1"/>
        <end position="33"/>
    </location>
</feature>
<feature type="compositionally biased region" description="Polar residues" evidence="11">
    <location>
        <begin position="8"/>
        <end position="21"/>
    </location>
</feature>
<dbReference type="Pfam" id="PF02183">
    <property type="entry name" value="HALZ"/>
    <property type="match status" value="1"/>
</dbReference>
<dbReference type="Pfam" id="PF00046">
    <property type="entry name" value="Homeodomain"/>
    <property type="match status" value="1"/>
</dbReference>
<evidence type="ECO:0000256" key="1">
    <source>
        <dbReference type="ARBA" id="ARBA00004123"/>
    </source>
</evidence>
<evidence type="ECO:0000256" key="7">
    <source>
        <dbReference type="ARBA" id="ARBA00023242"/>
    </source>
</evidence>
<dbReference type="FunFam" id="1.10.10.60:FF:000192">
    <property type="entry name" value="Homeobox-leucine zipper protein HAT22"/>
    <property type="match status" value="1"/>
</dbReference>
<gene>
    <name evidence="13" type="ORF">OLC1_LOCUS10694</name>
</gene>
<dbReference type="InterPro" id="IPR001356">
    <property type="entry name" value="HD"/>
</dbReference>
<dbReference type="CDD" id="cd14686">
    <property type="entry name" value="bZIP"/>
    <property type="match status" value="1"/>
</dbReference>
<name>A0AAV1D1Z3_OLDCO</name>
<feature type="DNA-binding region" description="Homeobox" evidence="8">
    <location>
        <begin position="213"/>
        <end position="272"/>
    </location>
</feature>
<evidence type="ECO:0000256" key="3">
    <source>
        <dbReference type="ARBA" id="ARBA00023015"/>
    </source>
</evidence>
<evidence type="ECO:0000256" key="4">
    <source>
        <dbReference type="ARBA" id="ARBA00023125"/>
    </source>
</evidence>
<dbReference type="GO" id="GO:0000981">
    <property type="term" value="F:DNA-binding transcription factor activity, RNA polymerase II-specific"/>
    <property type="evidence" value="ECO:0007669"/>
    <property type="project" value="InterPro"/>
</dbReference>
<accession>A0AAV1D1Z3</accession>
<dbReference type="InterPro" id="IPR017970">
    <property type="entry name" value="Homeobox_CS"/>
</dbReference>
<dbReference type="Gene3D" id="1.10.10.60">
    <property type="entry name" value="Homeodomain-like"/>
    <property type="match status" value="1"/>
</dbReference>
<dbReference type="GO" id="GO:0043565">
    <property type="term" value="F:sequence-specific DNA binding"/>
    <property type="evidence" value="ECO:0007669"/>
    <property type="project" value="InterPro"/>
</dbReference>
<evidence type="ECO:0000313" key="13">
    <source>
        <dbReference type="EMBL" id="CAI9101004.1"/>
    </source>
</evidence>
<dbReference type="SMART" id="SM00389">
    <property type="entry name" value="HOX"/>
    <property type="match status" value="1"/>
</dbReference>
<dbReference type="SMART" id="SM00340">
    <property type="entry name" value="HALZ"/>
    <property type="match status" value="1"/>
</dbReference>
<dbReference type="SUPFAM" id="SSF46689">
    <property type="entry name" value="Homeodomain-like"/>
    <property type="match status" value="1"/>
</dbReference>
<proteinExistence type="inferred from homology"/>
<evidence type="ECO:0000256" key="8">
    <source>
        <dbReference type="PROSITE-ProRule" id="PRU00108"/>
    </source>
</evidence>
<reference evidence="13" key="1">
    <citation type="submission" date="2023-03" db="EMBL/GenBank/DDBJ databases">
        <authorList>
            <person name="Julca I."/>
        </authorList>
    </citation>
    <scope>NUCLEOTIDE SEQUENCE</scope>
</reference>
<keyword evidence="6" id="KW-0804">Transcription</keyword>
<dbReference type="PANTHER" id="PTHR45714:SF39">
    <property type="entry name" value="HOMEOBOX-LEUCINE ZIPPER PROTEIN HAT14"/>
    <property type="match status" value="1"/>
</dbReference>
<feature type="coiled-coil region" evidence="10">
    <location>
        <begin position="270"/>
        <end position="307"/>
    </location>
</feature>
<keyword evidence="10" id="KW-0175">Coiled coil</keyword>